<dbReference type="Proteomes" id="UP000300879">
    <property type="component" value="Chromosome"/>
</dbReference>
<dbReference type="PANTHER" id="PTHR43649">
    <property type="entry name" value="ARABINOSE-BINDING PROTEIN-RELATED"/>
    <property type="match status" value="1"/>
</dbReference>
<feature type="chain" id="PRO_5038808618" description="DUF3502 domain-containing protein" evidence="2">
    <location>
        <begin position="24"/>
        <end position="527"/>
    </location>
</feature>
<evidence type="ECO:0000313" key="4">
    <source>
        <dbReference type="EMBL" id="QCT02039.1"/>
    </source>
</evidence>
<dbReference type="Pfam" id="PF12010">
    <property type="entry name" value="DUF3502"/>
    <property type="match status" value="1"/>
</dbReference>
<feature type="domain" description="DUF3502" evidence="3">
    <location>
        <begin position="471"/>
        <end position="522"/>
    </location>
</feature>
<organism evidence="4 5">
    <name type="scientific">Paenibacillus algicola</name>
    <dbReference type="NCBI Taxonomy" id="2565926"/>
    <lineage>
        <taxon>Bacteria</taxon>
        <taxon>Bacillati</taxon>
        <taxon>Bacillota</taxon>
        <taxon>Bacilli</taxon>
        <taxon>Bacillales</taxon>
        <taxon>Paenibacillaceae</taxon>
        <taxon>Paenibacillus</taxon>
    </lineage>
</organism>
<evidence type="ECO:0000256" key="1">
    <source>
        <dbReference type="SAM" id="MobiDB-lite"/>
    </source>
</evidence>
<sequence length="527" mass="59114">MKTKRTASILLSVLLLLSVILGCSPDKGNHQGNGSVTSTGSEKEGTGGTNEGEADLSEEVELKMILLGDTPVDAQVVYDELNQKLKEDINATVKVEFLSWADWAQKYPLILASGEDYDLISSARWSDYFKNAKNGAFYEITPENLNKYAPQTVANSPQEVLDSAMVDGKLYNLPMNYKEVTVDGYIVRGDLRKKYNINEIKSLDDFGAYLDVIKKNEPDMIPWDTGAQDFNYLLRAAVYVDNGYYNRLSKESGVQTVVKTEEGAQVQSSLDIPELKDYLVKMKEWRTNGYWSKNAMVNKIPARDSFVNGKSAAFIDNLLQASSTYTSLKQSQPDWELEFYPITTNSIVANPYINNGMAINAKSKNPERALMLLDLLRNDKWYNQLTTYGIEGKHWELSSDGRLVSLPESANFPPDSACPWGWRDSRFYLTPADTFPVYESVLKEAQDRAVPSNIALFSMDKTIGNMASIEAAIQDISDQYFVPLVLGYLEDIDAGIENLRSKVQSAGFEEYIQETQKQLEAFGVTYQ</sequence>
<dbReference type="InterPro" id="IPR050490">
    <property type="entry name" value="Bact_solute-bd_prot1"/>
</dbReference>
<dbReference type="PANTHER" id="PTHR43649:SF17">
    <property type="entry name" value="ABC TRANSPORTER SOLUTE BINDING PROTEIN-SUGAR TRANSPORT"/>
    <property type="match status" value="1"/>
</dbReference>
<protein>
    <recommendedName>
        <fullName evidence="3">DUF3502 domain-containing protein</fullName>
    </recommendedName>
</protein>
<dbReference type="OrthoDB" id="1988587at2"/>
<name>A0A4P8XNZ0_9BACL</name>
<dbReference type="Gene3D" id="3.40.190.10">
    <property type="entry name" value="Periplasmic binding protein-like II"/>
    <property type="match status" value="2"/>
</dbReference>
<reference evidence="4 5" key="1">
    <citation type="submission" date="2019-05" db="EMBL/GenBank/DDBJ databases">
        <authorList>
            <person name="Chen C."/>
        </authorList>
    </citation>
    <scope>NUCLEOTIDE SEQUENCE [LARGE SCALE GENOMIC DNA]</scope>
    <source>
        <strain evidence="4 5">HB172198</strain>
    </source>
</reference>
<dbReference type="Pfam" id="PF01547">
    <property type="entry name" value="SBP_bac_1"/>
    <property type="match status" value="1"/>
</dbReference>
<gene>
    <name evidence="4" type="ORF">E6C60_1323</name>
</gene>
<keyword evidence="2" id="KW-0732">Signal</keyword>
<proteinExistence type="predicted"/>
<dbReference type="PROSITE" id="PS51257">
    <property type="entry name" value="PROKAR_LIPOPROTEIN"/>
    <property type="match status" value="1"/>
</dbReference>
<feature type="signal peptide" evidence="2">
    <location>
        <begin position="1"/>
        <end position="23"/>
    </location>
</feature>
<dbReference type="InterPro" id="IPR022627">
    <property type="entry name" value="DUF3502"/>
</dbReference>
<dbReference type="RefSeq" id="WP_138225123.1">
    <property type="nucleotide sequence ID" value="NZ_CP040396.1"/>
</dbReference>
<keyword evidence="5" id="KW-1185">Reference proteome</keyword>
<dbReference type="EMBL" id="CP040396">
    <property type="protein sequence ID" value="QCT02039.1"/>
    <property type="molecule type" value="Genomic_DNA"/>
</dbReference>
<dbReference type="InterPro" id="IPR006059">
    <property type="entry name" value="SBP"/>
</dbReference>
<feature type="region of interest" description="Disordered" evidence="1">
    <location>
        <begin position="30"/>
        <end position="54"/>
    </location>
</feature>
<dbReference type="KEGG" id="palo:E6C60_1323"/>
<dbReference type="AlphaFoldDB" id="A0A4P8XNZ0"/>
<evidence type="ECO:0000313" key="5">
    <source>
        <dbReference type="Proteomes" id="UP000300879"/>
    </source>
</evidence>
<evidence type="ECO:0000256" key="2">
    <source>
        <dbReference type="SAM" id="SignalP"/>
    </source>
</evidence>
<evidence type="ECO:0000259" key="3">
    <source>
        <dbReference type="Pfam" id="PF12010"/>
    </source>
</evidence>
<dbReference type="SUPFAM" id="SSF53850">
    <property type="entry name" value="Periplasmic binding protein-like II"/>
    <property type="match status" value="1"/>
</dbReference>
<accession>A0A4P8XNZ0</accession>